<proteinExistence type="predicted"/>
<reference evidence="1 2" key="1">
    <citation type="submission" date="2018-02" db="EMBL/GenBank/DDBJ databases">
        <title>The genomes of Aspergillus section Nigri reveals drivers in fungal speciation.</title>
        <authorList>
            <consortium name="DOE Joint Genome Institute"/>
            <person name="Vesth T.C."/>
            <person name="Nybo J."/>
            <person name="Theobald S."/>
            <person name="Brandl J."/>
            <person name="Frisvad J.C."/>
            <person name="Nielsen K.F."/>
            <person name="Lyhne E.K."/>
            <person name="Kogle M.E."/>
            <person name="Kuo A."/>
            <person name="Riley R."/>
            <person name="Clum A."/>
            <person name="Nolan M."/>
            <person name="Lipzen A."/>
            <person name="Salamov A."/>
            <person name="Henrissat B."/>
            <person name="Wiebenga A."/>
            <person name="De vries R.P."/>
            <person name="Grigoriev I.V."/>
            <person name="Mortensen U.H."/>
            <person name="Andersen M.R."/>
            <person name="Baker S.E."/>
        </authorList>
    </citation>
    <scope>NUCLEOTIDE SEQUENCE [LARGE SCALE GENOMIC DNA]</scope>
    <source>
        <strain evidence="1 2">CBS 121057</strain>
    </source>
</reference>
<dbReference type="EMBL" id="KZ826366">
    <property type="protein sequence ID" value="PYI04609.1"/>
    <property type="molecule type" value="Genomic_DNA"/>
</dbReference>
<dbReference type="AlphaFoldDB" id="A0A319ETM4"/>
<organism evidence="1 2">
    <name type="scientific">Aspergillus sclerotiicarbonarius (strain CBS 121057 / IBT 28362)</name>
    <dbReference type="NCBI Taxonomy" id="1448318"/>
    <lineage>
        <taxon>Eukaryota</taxon>
        <taxon>Fungi</taxon>
        <taxon>Dikarya</taxon>
        <taxon>Ascomycota</taxon>
        <taxon>Pezizomycotina</taxon>
        <taxon>Eurotiomycetes</taxon>
        <taxon>Eurotiomycetidae</taxon>
        <taxon>Eurotiales</taxon>
        <taxon>Aspergillaceae</taxon>
        <taxon>Aspergillus</taxon>
        <taxon>Aspergillus subgen. Circumdati</taxon>
    </lineage>
</organism>
<evidence type="ECO:0000313" key="2">
    <source>
        <dbReference type="Proteomes" id="UP000248423"/>
    </source>
</evidence>
<dbReference type="Proteomes" id="UP000248423">
    <property type="component" value="Unassembled WGS sequence"/>
</dbReference>
<protein>
    <submittedName>
        <fullName evidence="1">Uncharacterized protein</fullName>
    </submittedName>
</protein>
<sequence length="193" mass="21547">MRPNEGKIPDARNVNQGTRLRHVARFVVGDEAHWHASHRGAVAGTKDFGRAKKRTRRLARDSHLPSAYRVGQETGFSTWRNRALVELMQLSSAYSRSLRHRLVIFRPQATFHLVYTMTPDAPFLQVVNAACMDGNLPKFQEALASALGSAYEDGKSRFELLVAYGEKEWEAIKLQAIGQSNPLGGSRDDDAIS</sequence>
<accession>A0A319ETM4</accession>
<dbReference type="VEuPathDB" id="FungiDB:BO78DRAFT_388310"/>
<keyword evidence="2" id="KW-1185">Reference proteome</keyword>
<name>A0A319ETM4_ASPSB</name>
<gene>
    <name evidence="1" type="ORF">BO78DRAFT_388310</name>
</gene>
<evidence type="ECO:0000313" key="1">
    <source>
        <dbReference type="EMBL" id="PYI04609.1"/>
    </source>
</evidence>